<proteinExistence type="predicted"/>
<protein>
    <submittedName>
        <fullName evidence="1">DUF309 domain-containing protein</fullName>
    </submittedName>
</protein>
<dbReference type="InterPro" id="IPR005500">
    <property type="entry name" value="DUF309"/>
</dbReference>
<dbReference type="PANTHER" id="PTHR34796">
    <property type="entry name" value="EXPRESSED PROTEIN"/>
    <property type="match status" value="1"/>
</dbReference>
<accession>A0A7C2BE28</accession>
<dbReference type="InterPro" id="IPR023203">
    <property type="entry name" value="TTHA0068_sf"/>
</dbReference>
<dbReference type="SUPFAM" id="SSF140663">
    <property type="entry name" value="TTHA0068-like"/>
    <property type="match status" value="1"/>
</dbReference>
<organism evidence="1">
    <name type="scientific">Thermomicrobium roseum</name>
    <dbReference type="NCBI Taxonomy" id="500"/>
    <lineage>
        <taxon>Bacteria</taxon>
        <taxon>Pseudomonadati</taxon>
        <taxon>Thermomicrobiota</taxon>
        <taxon>Thermomicrobia</taxon>
        <taxon>Thermomicrobiales</taxon>
        <taxon>Thermomicrobiaceae</taxon>
        <taxon>Thermomicrobium</taxon>
    </lineage>
</organism>
<reference evidence="1" key="1">
    <citation type="journal article" date="2020" name="mSystems">
        <title>Genome- and Community-Level Interaction Insights into Carbon Utilization and Element Cycling Functions of Hydrothermarchaeota in Hydrothermal Sediment.</title>
        <authorList>
            <person name="Zhou Z."/>
            <person name="Liu Y."/>
            <person name="Xu W."/>
            <person name="Pan J."/>
            <person name="Luo Z.H."/>
            <person name="Li M."/>
        </authorList>
    </citation>
    <scope>NUCLEOTIDE SEQUENCE [LARGE SCALE GENOMIC DNA]</scope>
    <source>
        <strain evidence="1">SpSt-222</strain>
    </source>
</reference>
<dbReference type="EMBL" id="DSJL01000010">
    <property type="protein sequence ID" value="HEF64967.1"/>
    <property type="molecule type" value="Genomic_DNA"/>
</dbReference>
<sequence>MSVNDYLQVACRGAPPAELVRARQLFAIGDYFTCHEVLEELWRATEGPLRDLYRGLIQIAVGLYHAQRGNLVGARQVLTRGLRRVEQYPNGCLGIDLEALCVGASRYLAWLEAGALPPAPPLPVWRWCVGIFDQGDEESRGV</sequence>
<dbReference type="PANTHER" id="PTHR34796:SF1">
    <property type="entry name" value="EXPRESSED PROTEIN"/>
    <property type="match status" value="1"/>
</dbReference>
<dbReference type="AlphaFoldDB" id="A0A7C2BE28"/>
<dbReference type="Gene3D" id="1.10.3450.10">
    <property type="entry name" value="TTHA0068-like"/>
    <property type="match status" value="1"/>
</dbReference>
<comment type="caution">
    <text evidence="1">The sequence shown here is derived from an EMBL/GenBank/DDBJ whole genome shotgun (WGS) entry which is preliminary data.</text>
</comment>
<dbReference type="Pfam" id="PF03745">
    <property type="entry name" value="DUF309"/>
    <property type="match status" value="1"/>
</dbReference>
<name>A0A7C2BE28_THERO</name>
<gene>
    <name evidence="1" type="ORF">ENP47_05145</name>
</gene>
<evidence type="ECO:0000313" key="1">
    <source>
        <dbReference type="EMBL" id="HEF64967.1"/>
    </source>
</evidence>